<dbReference type="EMBL" id="JAABOP010000001">
    <property type="protein sequence ID" value="NER10386.1"/>
    <property type="molecule type" value="Genomic_DNA"/>
</dbReference>
<evidence type="ECO:0000256" key="1">
    <source>
        <dbReference type="SAM" id="Phobius"/>
    </source>
</evidence>
<keyword evidence="1" id="KW-0472">Membrane</keyword>
<reference evidence="2 3" key="1">
    <citation type="submission" date="2020-01" db="EMBL/GenBank/DDBJ databases">
        <title>Muriicola jejuensis KCTC 22299.</title>
        <authorList>
            <person name="Wang G."/>
        </authorList>
    </citation>
    <scope>NUCLEOTIDE SEQUENCE [LARGE SCALE GENOMIC DNA]</scope>
    <source>
        <strain evidence="2 3">KCTC 22299</strain>
    </source>
</reference>
<proteinExistence type="predicted"/>
<evidence type="ECO:0000313" key="2">
    <source>
        <dbReference type="EMBL" id="NER10386.1"/>
    </source>
</evidence>
<evidence type="ECO:0000313" key="3">
    <source>
        <dbReference type="Proteomes" id="UP000468443"/>
    </source>
</evidence>
<protein>
    <submittedName>
        <fullName evidence="2">Uncharacterized protein</fullName>
    </submittedName>
</protein>
<keyword evidence="1" id="KW-0812">Transmembrane</keyword>
<feature type="transmembrane region" description="Helical" evidence="1">
    <location>
        <begin position="6"/>
        <end position="27"/>
    </location>
</feature>
<gene>
    <name evidence="2" type="ORF">GWK09_07645</name>
</gene>
<sequence>MVKGLGIMLLVFLVVAVLGWLATKMGNVPEEKMVKIRKYFFSFYGLFLIVQGSLHLWEDKGIGAMAINIPLGIVIAWAAMSGKMNPPTKKTS</sequence>
<keyword evidence="1" id="KW-1133">Transmembrane helix</keyword>
<feature type="transmembrane region" description="Helical" evidence="1">
    <location>
        <begin position="62"/>
        <end position="80"/>
    </location>
</feature>
<dbReference type="AlphaFoldDB" id="A0A6P0UJL4"/>
<comment type="caution">
    <text evidence="2">The sequence shown here is derived from an EMBL/GenBank/DDBJ whole genome shotgun (WGS) entry which is preliminary data.</text>
</comment>
<dbReference type="Proteomes" id="UP000468443">
    <property type="component" value="Unassembled WGS sequence"/>
</dbReference>
<dbReference type="RefSeq" id="WP_163692396.1">
    <property type="nucleotide sequence ID" value="NZ_FXTW01000001.1"/>
</dbReference>
<feature type="transmembrane region" description="Helical" evidence="1">
    <location>
        <begin position="39"/>
        <end position="56"/>
    </location>
</feature>
<keyword evidence="3" id="KW-1185">Reference proteome</keyword>
<accession>A0A6P0UJL4</accession>
<organism evidence="2 3">
    <name type="scientific">Muriicola jejuensis</name>
    <dbReference type="NCBI Taxonomy" id="504488"/>
    <lineage>
        <taxon>Bacteria</taxon>
        <taxon>Pseudomonadati</taxon>
        <taxon>Bacteroidota</taxon>
        <taxon>Flavobacteriia</taxon>
        <taxon>Flavobacteriales</taxon>
        <taxon>Flavobacteriaceae</taxon>
        <taxon>Muriicola</taxon>
    </lineage>
</organism>
<name>A0A6P0UJL4_9FLAO</name>